<protein>
    <submittedName>
        <fullName evidence="1">FMN-binding negative transcriptional regulator</fullName>
    </submittedName>
</protein>
<dbReference type="PANTHER" id="PTHR35802:SF1">
    <property type="entry name" value="PROTEASE SYNTHASE AND SPORULATION PROTEIN PAI 2"/>
    <property type="match status" value="1"/>
</dbReference>
<dbReference type="InterPro" id="IPR012349">
    <property type="entry name" value="Split_barrel_FMN-bd"/>
</dbReference>
<dbReference type="Pfam" id="PF04299">
    <property type="entry name" value="FMN_bind_2"/>
    <property type="match status" value="1"/>
</dbReference>
<dbReference type="Gene3D" id="2.30.110.10">
    <property type="entry name" value="Electron Transport, Fmn-binding Protein, Chain A"/>
    <property type="match status" value="1"/>
</dbReference>
<comment type="caution">
    <text evidence="1">The sequence shown here is derived from an EMBL/GenBank/DDBJ whole genome shotgun (WGS) entry which is preliminary data.</text>
</comment>
<dbReference type="RefSeq" id="WP_226748332.1">
    <property type="nucleotide sequence ID" value="NZ_JAJATZ010000004.1"/>
</dbReference>
<gene>
    <name evidence="1" type="ORF">LGQ03_10365</name>
</gene>
<name>A0ABS8BVB3_9RHOB</name>
<organism evidence="1 2">
    <name type="scientific">Loktanella gaetbuli</name>
    <dbReference type="NCBI Taxonomy" id="2881335"/>
    <lineage>
        <taxon>Bacteria</taxon>
        <taxon>Pseudomonadati</taxon>
        <taxon>Pseudomonadota</taxon>
        <taxon>Alphaproteobacteria</taxon>
        <taxon>Rhodobacterales</taxon>
        <taxon>Roseobacteraceae</taxon>
        <taxon>Loktanella</taxon>
    </lineage>
</organism>
<dbReference type="PANTHER" id="PTHR35802">
    <property type="entry name" value="PROTEASE SYNTHASE AND SPORULATION PROTEIN PAI 2"/>
    <property type="match status" value="1"/>
</dbReference>
<dbReference type="PIRSF" id="PIRSF010372">
    <property type="entry name" value="PaiB"/>
    <property type="match status" value="1"/>
</dbReference>
<dbReference type="SUPFAM" id="SSF50475">
    <property type="entry name" value="FMN-binding split barrel"/>
    <property type="match status" value="1"/>
</dbReference>
<keyword evidence="2" id="KW-1185">Reference proteome</keyword>
<dbReference type="InterPro" id="IPR007396">
    <property type="entry name" value="TR_PAI2-type"/>
</dbReference>
<sequence length="208" mass="22581">MYVPPAFAEDRPEVLHKAIRDIQFAALVTQTAEGMQVTHAPLLLRDTGPVVTLETHVARGNPHAGALCAGHPTVAIFQGPQAYISPSFYPSKAEHGKVVPTWTYIVVHAHGTVAPMQDDADLLQHLHDLTDHNERPRAEPWSVNDAPDGYIAARQRGIIGLRMTVDRIEGAWKINQNKPEADRNGTADGLAASGEMGRALADVLRAAR</sequence>
<accession>A0ABS8BVB3</accession>
<dbReference type="EMBL" id="JAJATZ010000004">
    <property type="protein sequence ID" value="MCB5199645.1"/>
    <property type="molecule type" value="Genomic_DNA"/>
</dbReference>
<evidence type="ECO:0000313" key="1">
    <source>
        <dbReference type="EMBL" id="MCB5199645.1"/>
    </source>
</evidence>
<proteinExistence type="predicted"/>
<dbReference type="Proteomes" id="UP001138961">
    <property type="component" value="Unassembled WGS sequence"/>
</dbReference>
<evidence type="ECO:0000313" key="2">
    <source>
        <dbReference type="Proteomes" id="UP001138961"/>
    </source>
</evidence>
<reference evidence="1" key="1">
    <citation type="submission" date="2021-10" db="EMBL/GenBank/DDBJ databases">
        <title>Loktanella gaetbuli sp. nov., isolated from a tidal flat.</title>
        <authorList>
            <person name="Park S."/>
            <person name="Yoon J.-H."/>
        </authorList>
    </citation>
    <scope>NUCLEOTIDE SEQUENCE</scope>
    <source>
        <strain evidence="1">TSTF-M6</strain>
    </source>
</reference>